<dbReference type="KEGG" id="skl:C7J89_04035"/>
<evidence type="ECO:0000256" key="1">
    <source>
        <dbReference type="SAM" id="MobiDB-lite"/>
    </source>
</evidence>
<reference evidence="3 7" key="2">
    <citation type="submission" date="2019-07" db="EMBL/GenBank/DDBJ databases">
        <title>Whole genome shotgun sequence of Staphylococcus kloosii NBRC 109624.</title>
        <authorList>
            <person name="Hosoyama A."/>
            <person name="Uohara A."/>
            <person name="Ohji S."/>
            <person name="Ichikawa N."/>
        </authorList>
    </citation>
    <scope>NUCLEOTIDE SEQUENCE [LARGE SCALE GENOMIC DNA]</scope>
    <source>
        <strain evidence="3 7">NBRC 109624</strain>
    </source>
</reference>
<dbReference type="Proteomes" id="UP000706163">
    <property type="component" value="Unassembled WGS sequence"/>
</dbReference>
<dbReference type="Proteomes" id="UP000075418">
    <property type="component" value="Unassembled WGS sequence"/>
</dbReference>
<gene>
    <name evidence="5" type="ORF">A0131_01060</name>
    <name evidence="4" type="ORF">K8V85_09940</name>
    <name evidence="3" type="ORF">SKL01_14710</name>
</gene>
<dbReference type="EMBL" id="DYVT01000117">
    <property type="protein sequence ID" value="HJF68618.1"/>
    <property type="molecule type" value="Genomic_DNA"/>
</dbReference>
<accession>A0A151A2K9</accession>
<dbReference type="EMBL" id="LUGM01000002">
    <property type="protein sequence ID" value="KYH13400.1"/>
    <property type="molecule type" value="Genomic_DNA"/>
</dbReference>
<reference evidence="4" key="3">
    <citation type="journal article" date="2021" name="PeerJ">
        <title>Extensive microbial diversity within the chicken gut microbiome revealed by metagenomics and culture.</title>
        <authorList>
            <person name="Gilroy R."/>
            <person name="Ravi A."/>
            <person name="Getino M."/>
            <person name="Pursley I."/>
            <person name="Horton D.L."/>
            <person name="Alikhan N.F."/>
            <person name="Baker D."/>
            <person name="Gharbi K."/>
            <person name="Hall N."/>
            <person name="Watson M."/>
            <person name="Adriaenssens E.M."/>
            <person name="Foster-Nyarko E."/>
            <person name="Jarju S."/>
            <person name="Secka A."/>
            <person name="Antonio M."/>
            <person name="Oren A."/>
            <person name="Chaudhuri R.R."/>
            <person name="La Ragione R."/>
            <person name="Hildebrand F."/>
            <person name="Pallen M.J."/>
        </authorList>
    </citation>
    <scope>NUCLEOTIDE SEQUENCE</scope>
    <source>
        <strain evidence="4">CHK149-3286</strain>
    </source>
</reference>
<accession>A0A2T4R9B5</accession>
<dbReference type="AlphaFoldDB" id="A0A151A2K9"/>
<evidence type="ECO:0000313" key="6">
    <source>
        <dbReference type="Proteomes" id="UP000075418"/>
    </source>
</evidence>
<reference evidence="5 6" key="1">
    <citation type="submission" date="2016-02" db="EMBL/GenBank/DDBJ databases">
        <title>Draft genome sequence of hydrocarbon degrading Staphylococcus saprophyticus Strain CNV2, isolated from crude-oil contaminated soil from Noonmati Oil Refinery, Guwahati, Assam, India.</title>
        <authorList>
            <person name="Mukherjee A."/>
            <person name="Chettri B."/>
            <person name="Langpoklakpam J."/>
            <person name="Singh A.K."/>
            <person name="Chattopadhyay D.J."/>
        </authorList>
    </citation>
    <scope>NUCLEOTIDE SEQUENCE [LARGE SCALE GENOMIC DNA]</scope>
    <source>
        <strain evidence="5 6">CNV2</strain>
    </source>
</reference>
<dbReference type="EMBL" id="BKAQ01000011">
    <property type="protein sequence ID" value="GEP82293.1"/>
    <property type="molecule type" value="Genomic_DNA"/>
</dbReference>
<name>A0A151A2K9_9STAP</name>
<evidence type="ECO:0000313" key="4">
    <source>
        <dbReference type="EMBL" id="HJF68618.1"/>
    </source>
</evidence>
<evidence type="ECO:0000313" key="3">
    <source>
        <dbReference type="EMBL" id="GEP82293.1"/>
    </source>
</evidence>
<comment type="caution">
    <text evidence="5">The sequence shown here is derived from an EMBL/GenBank/DDBJ whole genome shotgun (WGS) entry which is preliminary data.</text>
</comment>
<feature type="chain" id="PRO_5044549259" description="Transglycosylase" evidence="2">
    <location>
        <begin position="31"/>
        <end position="123"/>
    </location>
</feature>
<sequence>MKKFLLASFATLSITAAGVGISASSSDAHAAETTQASQSTESVHQQFLNAGGTEELWQKVVLPESGGNPNAVNELGYQGLGQTKESWGTGSVEEQTKGMVQYAKERYGSIDAAISFREANGWW</sequence>
<dbReference type="Proteomes" id="UP000321040">
    <property type="component" value="Unassembled WGS sequence"/>
</dbReference>
<reference evidence="4" key="4">
    <citation type="submission" date="2021-09" db="EMBL/GenBank/DDBJ databases">
        <authorList>
            <person name="Gilroy R."/>
        </authorList>
    </citation>
    <scope>NUCLEOTIDE SEQUENCE</scope>
    <source>
        <strain evidence="4">CHK149-3286</strain>
    </source>
</reference>
<evidence type="ECO:0008006" key="8">
    <source>
        <dbReference type="Google" id="ProtNLM"/>
    </source>
</evidence>
<keyword evidence="7" id="KW-1185">Reference proteome</keyword>
<evidence type="ECO:0000313" key="5">
    <source>
        <dbReference type="EMBL" id="KYH13400.1"/>
    </source>
</evidence>
<organism evidence="5 6">
    <name type="scientific">Staphylococcus kloosii</name>
    <dbReference type="NCBI Taxonomy" id="29384"/>
    <lineage>
        <taxon>Bacteria</taxon>
        <taxon>Bacillati</taxon>
        <taxon>Bacillota</taxon>
        <taxon>Bacilli</taxon>
        <taxon>Bacillales</taxon>
        <taxon>Staphylococcaceae</taxon>
        <taxon>Staphylococcus</taxon>
    </lineage>
</organism>
<keyword evidence="2" id="KW-0732">Signal</keyword>
<evidence type="ECO:0000313" key="7">
    <source>
        <dbReference type="Proteomes" id="UP000321040"/>
    </source>
</evidence>
<dbReference type="RefSeq" id="WP_061853631.1">
    <property type="nucleotide sequence ID" value="NZ_BKAQ01000011.1"/>
</dbReference>
<feature type="region of interest" description="Disordered" evidence="1">
    <location>
        <begin position="25"/>
        <end position="45"/>
    </location>
</feature>
<dbReference type="GeneID" id="69904500"/>
<feature type="signal peptide" evidence="2">
    <location>
        <begin position="1"/>
        <end position="30"/>
    </location>
</feature>
<proteinExistence type="predicted"/>
<evidence type="ECO:0000256" key="2">
    <source>
        <dbReference type="SAM" id="SignalP"/>
    </source>
</evidence>
<dbReference type="OrthoDB" id="2329027at2"/>
<protein>
    <recommendedName>
        <fullName evidence="8">Transglycosylase</fullName>
    </recommendedName>
</protein>